<keyword evidence="1" id="KW-0106">Calcium</keyword>
<sequence>KLKGKDDDSQWNLNSWYYFGGGGENIAVAANGNLILTQYCISGESYTGTVTITDQGIFPGPLTGEPMDVILDCGPCPPGGYPGEGDGTDDGDDADSSNSTSSSNTAGTSDDGQDGEGVGSQDVLAWFIPSILCLGIWLALTAIFLYRFCPPCKCGNPCSKPKIIRVTPEPAEPSRPQFLKARPSLPPPPPRQMAPPPPPPPPARVVSPSEPYLYDFWKETYTDQDQSQHPNRNVRPTAIERMPAAHRNIPPQNLRLGPPGTYNNAPRHLTGTGNIPAPAADPPPKSKSSDKENFLEGNVAYKLVSHSSKKLLAYKESDPNVLDEAVVTKRRPREARDMGRCVLVAVFFKVLIHFSLQSTDDGIPANLTILIPDVELSEREGARVMLGGGAVLTCQDDDGDPVGAYIQDISPTAGCGMSCLQLEPCGGDGDFCLWFLANSVLYFSTVSFYTLTIGCTDDVEAVVSQDMSVTIVSNIPPTFDPNNPAYDSVNVHGQKTTHDARYKIYKVKTDDTEDDPVFYTMSTNPITDFIEIEYATGQVRAAQDLRLLCEPLVSGSVWVRDPYSSVVGPFTLDINVDNYNERPTITNLDTTVTINENERVDKRVLDFVVVDGKLNDHNYNQRSATSAGMEAYRLRGSSLRARISLDYEREDTRSVKLYFDVDDGFCSSETYSLTVNVLDVPEEPEYTSTEMLIMTDEGHINEPNNVFILDEDLNEVHTHAKETGSSDLFEVEPTTGNIISIDYLQLVPGRMYKDYTVRMRATDKDGLTTSRYEAKVRVFDINDRRPYFTNFNQPFRVSAHECMDPGSILGTTWSGWEEGGVGLEGETWSGWEEGGVGLEGETWSGLEEGWVGLEGESWSGLEEGWVGLEGDRWYGLERGGVGLEGDRWYGLERGGVEL</sequence>
<feature type="compositionally biased region" description="Pro residues" evidence="2">
    <location>
        <begin position="184"/>
        <end position="203"/>
    </location>
</feature>
<dbReference type="SUPFAM" id="SSF49313">
    <property type="entry name" value="Cadherin-like"/>
    <property type="match status" value="1"/>
</dbReference>
<feature type="domain" description="Cadherin" evidence="4">
    <location>
        <begin position="729"/>
        <end position="788"/>
    </location>
</feature>
<keyword evidence="6" id="KW-1185">Reference proteome</keyword>
<feature type="transmembrane region" description="Helical" evidence="3">
    <location>
        <begin position="123"/>
        <end position="146"/>
    </location>
</feature>
<dbReference type="InterPro" id="IPR015919">
    <property type="entry name" value="Cadherin-like_sf"/>
</dbReference>
<reference evidence="5" key="1">
    <citation type="journal article" date="2023" name="G3 (Bethesda)">
        <title>A reference genome for the long-term kleptoplast-retaining sea slug Elysia crispata morphotype clarki.</title>
        <authorList>
            <person name="Eastman K.E."/>
            <person name="Pendleton A.L."/>
            <person name="Shaikh M.A."/>
            <person name="Suttiyut T."/>
            <person name="Ogas R."/>
            <person name="Tomko P."/>
            <person name="Gavelis G."/>
            <person name="Widhalm J.R."/>
            <person name="Wisecaver J.H."/>
        </authorList>
    </citation>
    <scope>NUCLEOTIDE SEQUENCE</scope>
    <source>
        <strain evidence="5">ECLA1</strain>
    </source>
</reference>
<dbReference type="EMBL" id="JAWDGP010005660">
    <property type="protein sequence ID" value="KAK3754577.1"/>
    <property type="molecule type" value="Genomic_DNA"/>
</dbReference>
<feature type="region of interest" description="Disordered" evidence="2">
    <location>
        <begin position="168"/>
        <end position="205"/>
    </location>
</feature>
<proteinExistence type="predicted"/>
<accession>A0AAE0YQJ0</accession>
<feature type="compositionally biased region" description="Acidic residues" evidence="2">
    <location>
        <begin position="86"/>
        <end position="95"/>
    </location>
</feature>
<gene>
    <name evidence="5" type="ORF">RRG08_019561</name>
</gene>
<evidence type="ECO:0000256" key="1">
    <source>
        <dbReference type="PROSITE-ProRule" id="PRU00043"/>
    </source>
</evidence>
<dbReference type="PROSITE" id="PS50268">
    <property type="entry name" value="CADHERIN_2"/>
    <property type="match status" value="1"/>
</dbReference>
<feature type="region of interest" description="Disordered" evidence="2">
    <location>
        <begin position="267"/>
        <end position="291"/>
    </location>
</feature>
<dbReference type="GO" id="GO:0016020">
    <property type="term" value="C:membrane"/>
    <property type="evidence" value="ECO:0007669"/>
    <property type="project" value="InterPro"/>
</dbReference>
<protein>
    <recommendedName>
        <fullName evidence="4">Cadherin domain-containing protein</fullName>
    </recommendedName>
</protein>
<dbReference type="Proteomes" id="UP001283361">
    <property type="component" value="Unassembled WGS sequence"/>
</dbReference>
<comment type="caution">
    <text evidence="5">The sequence shown here is derived from an EMBL/GenBank/DDBJ whole genome shotgun (WGS) entry which is preliminary data.</text>
</comment>
<evidence type="ECO:0000313" key="6">
    <source>
        <dbReference type="Proteomes" id="UP001283361"/>
    </source>
</evidence>
<keyword evidence="3" id="KW-1133">Transmembrane helix</keyword>
<dbReference type="InterPro" id="IPR002126">
    <property type="entry name" value="Cadherin-like_dom"/>
</dbReference>
<dbReference type="GO" id="GO:0005509">
    <property type="term" value="F:calcium ion binding"/>
    <property type="evidence" value="ECO:0007669"/>
    <property type="project" value="UniProtKB-UniRule"/>
</dbReference>
<dbReference type="Gene3D" id="2.60.40.60">
    <property type="entry name" value="Cadherins"/>
    <property type="match status" value="1"/>
</dbReference>
<keyword evidence="3" id="KW-0812">Transmembrane</keyword>
<dbReference type="GO" id="GO:0007156">
    <property type="term" value="P:homophilic cell adhesion via plasma membrane adhesion molecules"/>
    <property type="evidence" value="ECO:0007669"/>
    <property type="project" value="InterPro"/>
</dbReference>
<organism evidence="5 6">
    <name type="scientific">Elysia crispata</name>
    <name type="common">lettuce slug</name>
    <dbReference type="NCBI Taxonomy" id="231223"/>
    <lineage>
        <taxon>Eukaryota</taxon>
        <taxon>Metazoa</taxon>
        <taxon>Spiralia</taxon>
        <taxon>Lophotrochozoa</taxon>
        <taxon>Mollusca</taxon>
        <taxon>Gastropoda</taxon>
        <taxon>Heterobranchia</taxon>
        <taxon>Euthyneura</taxon>
        <taxon>Panpulmonata</taxon>
        <taxon>Sacoglossa</taxon>
        <taxon>Placobranchoidea</taxon>
        <taxon>Plakobranchidae</taxon>
        <taxon>Elysia</taxon>
    </lineage>
</organism>
<evidence type="ECO:0000256" key="2">
    <source>
        <dbReference type="SAM" id="MobiDB-lite"/>
    </source>
</evidence>
<evidence type="ECO:0000256" key="3">
    <source>
        <dbReference type="SAM" id="Phobius"/>
    </source>
</evidence>
<dbReference type="AlphaFoldDB" id="A0AAE0YQJ0"/>
<name>A0AAE0YQJ0_9GAST</name>
<keyword evidence="3" id="KW-0472">Membrane</keyword>
<evidence type="ECO:0000313" key="5">
    <source>
        <dbReference type="EMBL" id="KAK3754577.1"/>
    </source>
</evidence>
<feature type="non-terminal residue" evidence="5">
    <location>
        <position position="1"/>
    </location>
</feature>
<feature type="compositionally biased region" description="Low complexity" evidence="2">
    <location>
        <begin position="96"/>
        <end position="110"/>
    </location>
</feature>
<feature type="region of interest" description="Disordered" evidence="2">
    <location>
        <begin position="80"/>
        <end position="116"/>
    </location>
</feature>
<evidence type="ECO:0000259" key="4">
    <source>
        <dbReference type="PROSITE" id="PS50268"/>
    </source>
</evidence>